<dbReference type="GO" id="GO:0010569">
    <property type="term" value="P:regulation of double-strand break repair via homologous recombination"/>
    <property type="evidence" value="ECO:0007669"/>
    <property type="project" value="TreeGrafter"/>
</dbReference>
<organism evidence="3 4">
    <name type="scientific">Periophthalmus magnuspinnatus</name>
    <dbReference type="NCBI Taxonomy" id="409849"/>
    <lineage>
        <taxon>Eukaryota</taxon>
        <taxon>Metazoa</taxon>
        <taxon>Chordata</taxon>
        <taxon>Craniata</taxon>
        <taxon>Vertebrata</taxon>
        <taxon>Euteleostomi</taxon>
        <taxon>Actinopterygii</taxon>
        <taxon>Neopterygii</taxon>
        <taxon>Teleostei</taxon>
        <taxon>Neoteleostei</taxon>
        <taxon>Acanthomorphata</taxon>
        <taxon>Gobiaria</taxon>
        <taxon>Gobiiformes</taxon>
        <taxon>Gobioidei</taxon>
        <taxon>Gobiidae</taxon>
        <taxon>Oxudercinae</taxon>
        <taxon>Periophthalmus</taxon>
    </lineage>
</organism>
<feature type="domain" description="Shieldin complex subunit 2 second OB fold" evidence="2">
    <location>
        <begin position="1"/>
        <end position="48"/>
    </location>
</feature>
<dbReference type="PANTHER" id="PTHR14495:SF2">
    <property type="entry name" value="SHIELDIN COMPLEX SUBUNIT 2"/>
    <property type="match status" value="1"/>
</dbReference>
<keyword evidence="4" id="KW-1185">Reference proteome</keyword>
<dbReference type="InterPro" id="IPR031589">
    <property type="entry name" value="SHLD2_C"/>
</dbReference>
<evidence type="ECO:0000313" key="4">
    <source>
        <dbReference type="Proteomes" id="UP000261520"/>
    </source>
</evidence>
<dbReference type="Pfam" id="PF15793">
    <property type="entry name" value="SHLD2_C"/>
    <property type="match status" value="1"/>
</dbReference>
<accession>A0A3B4A8I4</accession>
<dbReference type="GO" id="GO:0005634">
    <property type="term" value="C:nucleus"/>
    <property type="evidence" value="ECO:0007669"/>
    <property type="project" value="TreeGrafter"/>
</dbReference>
<dbReference type="InterPro" id="IPR029715">
    <property type="entry name" value="FAM35A"/>
</dbReference>
<dbReference type="PANTHER" id="PTHR14495">
    <property type="entry name" value="SHIELDIN COMPLEX SUBUNIT 2"/>
    <property type="match status" value="1"/>
</dbReference>
<dbReference type="AlphaFoldDB" id="A0A3B4A8I4"/>
<sequence length="197" mass="22219">VVTVEQPGDQQGALVLWGAAVEWLPRFTRDSEIVWDFRNLLVRDSVTFDLPELHSTSWSSVRALDPTDPRMSRFFQPPRAGADVLKLLSGDVTFTGCGRCASELDTDSNGIYRPCYPCLPHTSVRTYYRCAPVFSLNTKICCNGRVWTQGADQSEFKQCLFTGGENTVFNIHTQFMCDENSALLCQDFTLLDFHFPT</sequence>
<dbReference type="GO" id="GO:0035861">
    <property type="term" value="C:site of double-strand break"/>
    <property type="evidence" value="ECO:0007669"/>
    <property type="project" value="TreeGrafter"/>
</dbReference>
<protein>
    <submittedName>
        <fullName evidence="3">Uncharacterized protein</fullName>
    </submittedName>
</protein>
<reference evidence="3" key="1">
    <citation type="submission" date="2025-08" db="UniProtKB">
        <authorList>
            <consortium name="Ensembl"/>
        </authorList>
    </citation>
    <scope>IDENTIFICATION</scope>
</reference>
<evidence type="ECO:0000259" key="2">
    <source>
        <dbReference type="Pfam" id="PF22779"/>
    </source>
</evidence>
<dbReference type="InterPro" id="IPR053944">
    <property type="entry name" value="SHLD2_OB2"/>
</dbReference>
<evidence type="ECO:0000259" key="1">
    <source>
        <dbReference type="Pfam" id="PF15793"/>
    </source>
</evidence>
<proteinExistence type="predicted"/>
<dbReference type="STRING" id="409849.ENSPMGP00000013363"/>
<dbReference type="Pfam" id="PF22779">
    <property type="entry name" value="OB_SHLD2_2nd"/>
    <property type="match status" value="1"/>
</dbReference>
<evidence type="ECO:0000313" key="3">
    <source>
        <dbReference type="Ensembl" id="ENSPMGP00000013363.1"/>
    </source>
</evidence>
<dbReference type="Proteomes" id="UP000261520">
    <property type="component" value="Unplaced"/>
</dbReference>
<dbReference type="Ensembl" id="ENSPMGT00000014259.1">
    <property type="protein sequence ID" value="ENSPMGP00000013363.1"/>
    <property type="gene ID" value="ENSPMGG00000011005.1"/>
</dbReference>
<reference evidence="3" key="2">
    <citation type="submission" date="2025-09" db="UniProtKB">
        <authorList>
            <consortium name="Ensembl"/>
        </authorList>
    </citation>
    <scope>IDENTIFICATION</scope>
</reference>
<name>A0A3B4A8I4_9GOBI</name>
<feature type="domain" description="Shieldin complex subunit 2 C-terminal" evidence="1">
    <location>
        <begin position="82"/>
        <end position="131"/>
    </location>
</feature>